<dbReference type="Gene3D" id="3.30.300.210">
    <property type="entry name" value="Nutrient germinant receptor protein C, domain 3"/>
    <property type="match status" value="1"/>
</dbReference>
<dbReference type="InterPro" id="IPR008844">
    <property type="entry name" value="Spore_GerAC-like"/>
</dbReference>
<evidence type="ECO:0000259" key="8">
    <source>
        <dbReference type="Pfam" id="PF05504"/>
    </source>
</evidence>
<evidence type="ECO:0000256" key="4">
    <source>
        <dbReference type="ARBA" id="ARBA00022729"/>
    </source>
</evidence>
<feature type="domain" description="Spore germination protein N-terminal" evidence="9">
    <location>
        <begin position="28"/>
        <end position="195"/>
    </location>
</feature>
<keyword evidence="4" id="KW-0732">Signal</keyword>
<evidence type="ECO:0000259" key="9">
    <source>
        <dbReference type="Pfam" id="PF25198"/>
    </source>
</evidence>
<dbReference type="PANTHER" id="PTHR35789:SF1">
    <property type="entry name" value="SPORE GERMINATION PROTEIN B3"/>
    <property type="match status" value="1"/>
</dbReference>
<proteinExistence type="inferred from homology"/>
<protein>
    <submittedName>
        <fullName evidence="10">Spore germination protein B3</fullName>
    </submittedName>
</protein>
<evidence type="ECO:0000256" key="5">
    <source>
        <dbReference type="ARBA" id="ARBA00023136"/>
    </source>
</evidence>
<dbReference type="KEGG" id="hsc:HVS_14085"/>
<dbReference type="Pfam" id="PF05504">
    <property type="entry name" value="Spore_GerAC"/>
    <property type="match status" value="1"/>
</dbReference>
<keyword evidence="3" id="KW-0309">Germination</keyword>
<gene>
    <name evidence="10" type="primary">gerBC2</name>
    <name evidence="10" type="ORF">HVS_14085</name>
</gene>
<dbReference type="Proteomes" id="UP000233534">
    <property type="component" value="Chromosome"/>
</dbReference>
<comment type="subcellular location">
    <subcellularLocation>
        <location evidence="1">Membrane</location>
        <topology evidence="1">Lipid-anchor</topology>
    </subcellularLocation>
</comment>
<dbReference type="RefSeq" id="WP_159063463.1">
    <property type="nucleotide sequence ID" value="NZ_CP025197.1"/>
</dbReference>
<keyword evidence="7" id="KW-0449">Lipoprotein</keyword>
<evidence type="ECO:0000256" key="2">
    <source>
        <dbReference type="ARBA" id="ARBA00007886"/>
    </source>
</evidence>
<dbReference type="GO" id="GO:0016020">
    <property type="term" value="C:membrane"/>
    <property type="evidence" value="ECO:0007669"/>
    <property type="project" value="UniProtKB-SubCell"/>
</dbReference>
<evidence type="ECO:0000256" key="3">
    <source>
        <dbReference type="ARBA" id="ARBA00022544"/>
    </source>
</evidence>
<evidence type="ECO:0000256" key="7">
    <source>
        <dbReference type="ARBA" id="ARBA00023288"/>
    </source>
</evidence>
<evidence type="ECO:0000256" key="1">
    <source>
        <dbReference type="ARBA" id="ARBA00004635"/>
    </source>
</evidence>
<reference evidence="10 11" key="1">
    <citation type="submission" date="2017-12" db="EMBL/GenBank/DDBJ databases">
        <title>Complete genome sequence of Herbivorax saccincola GGR1, a novel Cellulosome-producing hydrolytic bacterium in a thermophilic biogas plant, established by Illumina and Nanopore MinION sequencing.</title>
        <authorList>
            <person name="Pechtl A."/>
            <person name="Ruckert C."/>
            <person name="Koeck D.E."/>
            <person name="Maus I."/>
            <person name="Winkler A."/>
            <person name="Kalinowski J."/>
            <person name="Puhler A."/>
            <person name="Schwarz W.W."/>
            <person name="Zverlov V.V."/>
            <person name="Schluter A."/>
            <person name="Liebl W."/>
        </authorList>
    </citation>
    <scope>NUCLEOTIDE SEQUENCE [LARGE SCALE GENOMIC DNA]</scope>
    <source>
        <strain evidence="11">SR1</strain>
    </source>
</reference>
<dbReference type="NCBIfam" id="TIGR02887">
    <property type="entry name" value="spore_ger_x_C"/>
    <property type="match status" value="1"/>
</dbReference>
<evidence type="ECO:0000313" key="10">
    <source>
        <dbReference type="EMBL" id="AUG58678.1"/>
    </source>
</evidence>
<keyword evidence="5" id="KW-0472">Membrane</keyword>
<dbReference type="Pfam" id="PF25198">
    <property type="entry name" value="Spore_GerAC_N"/>
    <property type="match status" value="1"/>
</dbReference>
<evidence type="ECO:0000256" key="6">
    <source>
        <dbReference type="ARBA" id="ARBA00023139"/>
    </source>
</evidence>
<organism evidence="10 11">
    <name type="scientific">Acetivibrio saccincola</name>
    <dbReference type="NCBI Taxonomy" id="1677857"/>
    <lineage>
        <taxon>Bacteria</taxon>
        <taxon>Bacillati</taxon>
        <taxon>Bacillota</taxon>
        <taxon>Clostridia</taxon>
        <taxon>Eubacteriales</taxon>
        <taxon>Oscillospiraceae</taxon>
        <taxon>Acetivibrio</taxon>
    </lineage>
</organism>
<dbReference type="InterPro" id="IPR046953">
    <property type="entry name" value="Spore_GerAC-like_C"/>
</dbReference>
<accession>A0A2K9E866</accession>
<keyword evidence="6" id="KW-0564">Palmitate</keyword>
<feature type="domain" description="Spore germination GerAC-like C-terminal" evidence="8">
    <location>
        <begin position="233"/>
        <end position="397"/>
    </location>
</feature>
<evidence type="ECO:0000313" key="11">
    <source>
        <dbReference type="Proteomes" id="UP000233534"/>
    </source>
</evidence>
<dbReference type="EMBL" id="CP025197">
    <property type="protein sequence ID" value="AUG58678.1"/>
    <property type="molecule type" value="Genomic_DNA"/>
</dbReference>
<dbReference type="InterPro" id="IPR038501">
    <property type="entry name" value="Spore_GerAC_C_sf"/>
</dbReference>
<keyword evidence="11" id="KW-1185">Reference proteome</keyword>
<dbReference type="PANTHER" id="PTHR35789">
    <property type="entry name" value="SPORE GERMINATION PROTEIN B3"/>
    <property type="match status" value="1"/>
</dbReference>
<dbReference type="AlphaFoldDB" id="A0A2K9E866"/>
<dbReference type="GO" id="GO:0009847">
    <property type="term" value="P:spore germination"/>
    <property type="evidence" value="ECO:0007669"/>
    <property type="project" value="InterPro"/>
</dbReference>
<sequence>MVGYEKKIFYAVNNNYTNLIINTGCWGRTELSDLGLVTATGIDLEPDGNIRITVISITPTGFGAKGEPEKSNSWIGTATGKTLADAKNNLNETATKNLAWFHNRFIIIGENFAKHGIGDIIDHLSRGRQFRYENKVLITPTTAYDMLTIPADVEKNLVLEIEGIVNSMKEEWSKVYVENFKNILVNYCEKKSGFITGRIHYFKNENTTISTSRGDFNEAGSGERQQYVAAIKGSGVFMDEKLIGWIDGDETQAYMLIKGKARNGVITSRYNDGKDSLSYVFKRSKSKMKAEFDGNKISFNIDIKMTGRIEVLYTEQNILKEEEINKMEEAVSETVKHNLEKLIKKAQEEFEVDFLGFGEYIFRRHPKRWKEIGDRWDEIFPYIEVKYNAQAKIDNSGIISKLVIN</sequence>
<dbReference type="InterPro" id="IPR057336">
    <property type="entry name" value="GerAC_N"/>
</dbReference>
<comment type="similarity">
    <text evidence="2">Belongs to the GerABKC lipoprotein family.</text>
</comment>
<name>A0A2K9E866_9FIRM</name>